<accession>A0A9Q0YKZ4</accession>
<dbReference type="Gene3D" id="1.10.340.70">
    <property type="match status" value="1"/>
</dbReference>
<comment type="caution">
    <text evidence="2">The sequence shown here is derived from an EMBL/GenBank/DDBJ whole genome shotgun (WGS) entry which is preliminary data.</text>
</comment>
<dbReference type="Pfam" id="PF17921">
    <property type="entry name" value="Integrase_H2C2"/>
    <property type="match status" value="1"/>
</dbReference>
<keyword evidence="3" id="KW-1185">Reference proteome</keyword>
<evidence type="ECO:0000313" key="2">
    <source>
        <dbReference type="EMBL" id="KAJ8020731.1"/>
    </source>
</evidence>
<sequence>MRRSKGELNEFQELTPKMLDESEVAIVKDAQRKVYSDEIKALAKGNTVYKGSPLFRHTPVLSSDGVIRIGGRLSKSDLAYNTKHPMVLPRVSQDAVLIAQAAHTAVGHLERNSVLAKLREKFWIYGGNQLANSVARNCVFCRRYQAKPCERVMADLPANRVEAALSPFTHCGMDYFGPLIVRRGRSEVKRYGVIFTCFSSRAVHFEVAHSLETDACINAVRQCLARRGPVKSITSDNGTNLVGIVVSGVTGRRIYGSWSLEGSGNCLGENSLLLFHFSKKYVRDYSG</sequence>
<proteinExistence type="predicted"/>
<dbReference type="EMBL" id="JAIZAY010000022">
    <property type="protein sequence ID" value="KAJ8020731.1"/>
    <property type="molecule type" value="Genomic_DNA"/>
</dbReference>
<dbReference type="Proteomes" id="UP001152320">
    <property type="component" value="Chromosome 22"/>
</dbReference>
<protein>
    <recommendedName>
        <fullName evidence="1">Integrase zinc-binding domain-containing protein</fullName>
    </recommendedName>
</protein>
<dbReference type="InterPro" id="IPR012337">
    <property type="entry name" value="RNaseH-like_sf"/>
</dbReference>
<dbReference type="InterPro" id="IPR041588">
    <property type="entry name" value="Integrase_H2C2"/>
</dbReference>
<feature type="domain" description="Integrase zinc-binding" evidence="1">
    <location>
        <begin position="98"/>
        <end position="146"/>
    </location>
</feature>
<reference evidence="2" key="1">
    <citation type="submission" date="2021-10" db="EMBL/GenBank/DDBJ databases">
        <title>Tropical sea cucumber genome reveals ecological adaptation and Cuvierian tubules defense mechanism.</title>
        <authorList>
            <person name="Chen T."/>
        </authorList>
    </citation>
    <scope>NUCLEOTIDE SEQUENCE</scope>
    <source>
        <strain evidence="2">Nanhai2018</strain>
        <tissue evidence="2">Muscle</tissue>
    </source>
</reference>
<evidence type="ECO:0000313" key="3">
    <source>
        <dbReference type="Proteomes" id="UP001152320"/>
    </source>
</evidence>
<dbReference type="PANTHER" id="PTHR47331:SF1">
    <property type="entry name" value="GAG-LIKE PROTEIN"/>
    <property type="match status" value="1"/>
</dbReference>
<dbReference type="Gene3D" id="3.30.420.10">
    <property type="entry name" value="Ribonuclease H-like superfamily/Ribonuclease H"/>
    <property type="match status" value="1"/>
</dbReference>
<name>A0A9Q0YKZ4_HOLLE</name>
<evidence type="ECO:0000259" key="1">
    <source>
        <dbReference type="Pfam" id="PF17921"/>
    </source>
</evidence>
<gene>
    <name evidence="2" type="ORF">HOLleu_40400</name>
</gene>
<dbReference type="PANTHER" id="PTHR47331">
    <property type="entry name" value="PHD-TYPE DOMAIN-CONTAINING PROTEIN"/>
    <property type="match status" value="1"/>
</dbReference>
<dbReference type="AlphaFoldDB" id="A0A9Q0YKZ4"/>
<dbReference type="OrthoDB" id="10066543at2759"/>
<dbReference type="InterPro" id="IPR036397">
    <property type="entry name" value="RNaseH_sf"/>
</dbReference>
<dbReference type="SUPFAM" id="SSF53098">
    <property type="entry name" value="Ribonuclease H-like"/>
    <property type="match status" value="1"/>
</dbReference>
<organism evidence="2 3">
    <name type="scientific">Holothuria leucospilota</name>
    <name type="common">Black long sea cucumber</name>
    <name type="synonym">Mertensiothuria leucospilota</name>
    <dbReference type="NCBI Taxonomy" id="206669"/>
    <lineage>
        <taxon>Eukaryota</taxon>
        <taxon>Metazoa</taxon>
        <taxon>Echinodermata</taxon>
        <taxon>Eleutherozoa</taxon>
        <taxon>Echinozoa</taxon>
        <taxon>Holothuroidea</taxon>
        <taxon>Aspidochirotacea</taxon>
        <taxon>Aspidochirotida</taxon>
        <taxon>Holothuriidae</taxon>
        <taxon>Holothuria</taxon>
    </lineage>
</organism>
<dbReference type="GO" id="GO:0003676">
    <property type="term" value="F:nucleic acid binding"/>
    <property type="evidence" value="ECO:0007669"/>
    <property type="project" value="InterPro"/>
</dbReference>